<accession>A0A0E9XYM3</accession>
<sequence length="58" mass="6524">MVLTRSGSRSTQLHSPVIPALDGRDFLCFRNLLPSLSSKYCTSFESTDRHYSHAHNSV</sequence>
<dbReference type="AlphaFoldDB" id="A0A0E9XYM3"/>
<name>A0A0E9XYM3_ANGAN</name>
<protein>
    <submittedName>
        <fullName evidence="1">Uncharacterized protein</fullName>
    </submittedName>
</protein>
<proteinExistence type="predicted"/>
<evidence type="ECO:0000313" key="1">
    <source>
        <dbReference type="EMBL" id="JAI07740.1"/>
    </source>
</evidence>
<reference evidence="1" key="2">
    <citation type="journal article" date="2015" name="Fish Shellfish Immunol.">
        <title>Early steps in the European eel (Anguilla anguilla)-Vibrio vulnificus interaction in the gills: Role of the RtxA13 toxin.</title>
        <authorList>
            <person name="Callol A."/>
            <person name="Pajuelo D."/>
            <person name="Ebbesson L."/>
            <person name="Teles M."/>
            <person name="MacKenzie S."/>
            <person name="Amaro C."/>
        </authorList>
    </citation>
    <scope>NUCLEOTIDE SEQUENCE</scope>
</reference>
<reference evidence="1" key="1">
    <citation type="submission" date="2014-11" db="EMBL/GenBank/DDBJ databases">
        <authorList>
            <person name="Amaro Gonzalez C."/>
        </authorList>
    </citation>
    <scope>NUCLEOTIDE SEQUENCE</scope>
</reference>
<dbReference type="EMBL" id="GBXM01000838">
    <property type="protein sequence ID" value="JAI07740.1"/>
    <property type="molecule type" value="Transcribed_RNA"/>
</dbReference>
<organism evidence="1">
    <name type="scientific">Anguilla anguilla</name>
    <name type="common">European freshwater eel</name>
    <name type="synonym">Muraena anguilla</name>
    <dbReference type="NCBI Taxonomy" id="7936"/>
    <lineage>
        <taxon>Eukaryota</taxon>
        <taxon>Metazoa</taxon>
        <taxon>Chordata</taxon>
        <taxon>Craniata</taxon>
        <taxon>Vertebrata</taxon>
        <taxon>Euteleostomi</taxon>
        <taxon>Actinopterygii</taxon>
        <taxon>Neopterygii</taxon>
        <taxon>Teleostei</taxon>
        <taxon>Anguilliformes</taxon>
        <taxon>Anguillidae</taxon>
        <taxon>Anguilla</taxon>
    </lineage>
</organism>